<evidence type="ECO:0000313" key="3">
    <source>
        <dbReference type="Proteomes" id="UP000765509"/>
    </source>
</evidence>
<feature type="region of interest" description="Disordered" evidence="1">
    <location>
        <begin position="140"/>
        <end position="165"/>
    </location>
</feature>
<name>A0A9Q3BUS9_9BASI</name>
<keyword evidence="3" id="KW-1185">Reference proteome</keyword>
<evidence type="ECO:0000313" key="2">
    <source>
        <dbReference type="EMBL" id="MBW0472814.1"/>
    </source>
</evidence>
<dbReference type="EMBL" id="AVOT02003210">
    <property type="protein sequence ID" value="MBW0472814.1"/>
    <property type="molecule type" value="Genomic_DNA"/>
</dbReference>
<dbReference type="OrthoDB" id="3929326at2759"/>
<comment type="caution">
    <text evidence="2">The sequence shown here is derived from an EMBL/GenBank/DDBJ whole genome shotgun (WGS) entry which is preliminary data.</text>
</comment>
<dbReference type="AlphaFoldDB" id="A0A9Q3BUS9"/>
<accession>A0A9Q3BUS9</accession>
<sequence>MHEKRILIELKEKHISKAKKDLLNLEKWGEDKLNQCIFHLPYHEPSIKKNSVEVRLTEEFCRKNLVFCVSLVKPYHQTGEDRFPSREKSYTPQDIVEVEEFLVPVNKIIKDRNTRLNEKDHRQYWVSLKNQTADKDKWFSENSVPDGYLHLRGSRASRTPEKSDH</sequence>
<evidence type="ECO:0000256" key="1">
    <source>
        <dbReference type="SAM" id="MobiDB-lite"/>
    </source>
</evidence>
<proteinExistence type="predicted"/>
<reference evidence="2" key="1">
    <citation type="submission" date="2021-03" db="EMBL/GenBank/DDBJ databases">
        <title>Draft genome sequence of rust myrtle Austropuccinia psidii MF-1, a brazilian biotype.</title>
        <authorList>
            <person name="Quecine M.C."/>
            <person name="Pachon D.M.R."/>
            <person name="Bonatelli M.L."/>
            <person name="Correr F.H."/>
            <person name="Franceschini L.M."/>
            <person name="Leite T.F."/>
            <person name="Margarido G.R.A."/>
            <person name="Almeida C.A."/>
            <person name="Ferrarezi J.A."/>
            <person name="Labate C.A."/>
        </authorList>
    </citation>
    <scope>NUCLEOTIDE SEQUENCE</scope>
    <source>
        <strain evidence="2">MF-1</strain>
    </source>
</reference>
<dbReference type="Proteomes" id="UP000765509">
    <property type="component" value="Unassembled WGS sequence"/>
</dbReference>
<protein>
    <submittedName>
        <fullName evidence="2">Uncharacterized protein</fullName>
    </submittedName>
</protein>
<gene>
    <name evidence="2" type="ORF">O181_012529</name>
</gene>
<organism evidence="2 3">
    <name type="scientific">Austropuccinia psidii MF-1</name>
    <dbReference type="NCBI Taxonomy" id="1389203"/>
    <lineage>
        <taxon>Eukaryota</taxon>
        <taxon>Fungi</taxon>
        <taxon>Dikarya</taxon>
        <taxon>Basidiomycota</taxon>
        <taxon>Pucciniomycotina</taxon>
        <taxon>Pucciniomycetes</taxon>
        <taxon>Pucciniales</taxon>
        <taxon>Sphaerophragmiaceae</taxon>
        <taxon>Austropuccinia</taxon>
    </lineage>
</organism>